<evidence type="ECO:0008006" key="3">
    <source>
        <dbReference type="Google" id="ProtNLM"/>
    </source>
</evidence>
<organism evidence="1 2">
    <name type="scientific">Postechiella marina</name>
    <dbReference type="NCBI Taxonomy" id="943941"/>
    <lineage>
        <taxon>Bacteria</taxon>
        <taxon>Pseudomonadati</taxon>
        <taxon>Bacteroidota</taxon>
        <taxon>Flavobacteriia</taxon>
        <taxon>Flavobacteriales</taxon>
        <taxon>Flavobacteriaceae</taxon>
        <taxon>Postechiella</taxon>
    </lineage>
</organism>
<comment type="caution">
    <text evidence="1">The sequence shown here is derived from an EMBL/GenBank/DDBJ whole genome shotgun (WGS) entry which is preliminary data.</text>
</comment>
<proteinExistence type="predicted"/>
<gene>
    <name evidence="1" type="ORF">GCM10022291_01110</name>
</gene>
<name>A0ABP8BZ52_9FLAO</name>
<evidence type="ECO:0000313" key="2">
    <source>
        <dbReference type="Proteomes" id="UP001501496"/>
    </source>
</evidence>
<protein>
    <recommendedName>
        <fullName evidence="3">Lipoprotein</fullName>
    </recommendedName>
</protein>
<sequence>MTNKSLILIIVLLQVFLFGCKQKDAVCKQEISNFKLTNSKYLTNLDTINTVDSYKFRIHLKLNTTVIKNNTNTPCILSSKGIHTNIKELKITSNFKILNTEIGNPIDLNNFRIYACNLLVSNTYDDTTDSKNDRYKLNEWIDLLNTKNQEKGLKVSTDYYIEFIDKFQSAQNITFKFSLELVNGHVIDAETRPVNLI</sequence>
<dbReference type="PROSITE" id="PS51257">
    <property type="entry name" value="PROKAR_LIPOPROTEIN"/>
    <property type="match status" value="1"/>
</dbReference>
<dbReference type="RefSeq" id="WP_344785887.1">
    <property type="nucleotide sequence ID" value="NZ_BAABCA010000001.1"/>
</dbReference>
<dbReference type="Proteomes" id="UP001501496">
    <property type="component" value="Unassembled WGS sequence"/>
</dbReference>
<dbReference type="EMBL" id="BAABCA010000001">
    <property type="protein sequence ID" value="GAA4230594.1"/>
    <property type="molecule type" value="Genomic_DNA"/>
</dbReference>
<reference evidence="2" key="1">
    <citation type="journal article" date="2019" name="Int. J. Syst. Evol. Microbiol.">
        <title>The Global Catalogue of Microorganisms (GCM) 10K type strain sequencing project: providing services to taxonomists for standard genome sequencing and annotation.</title>
        <authorList>
            <consortium name="The Broad Institute Genomics Platform"/>
            <consortium name="The Broad Institute Genome Sequencing Center for Infectious Disease"/>
            <person name="Wu L."/>
            <person name="Ma J."/>
        </authorList>
    </citation>
    <scope>NUCLEOTIDE SEQUENCE [LARGE SCALE GENOMIC DNA]</scope>
    <source>
        <strain evidence="2">JCM 17630</strain>
    </source>
</reference>
<accession>A0ABP8BZ52</accession>
<keyword evidence="2" id="KW-1185">Reference proteome</keyword>
<evidence type="ECO:0000313" key="1">
    <source>
        <dbReference type="EMBL" id="GAA4230594.1"/>
    </source>
</evidence>